<sequence length="86" mass="9403">MYQKGVHPGFADHQRFGGFAVPQQQYLLALIGIELQGEALIQRTAHQATEVLDAEPSLVGVHEGVKKAVVAGEDGWGEMRMDFGRI</sequence>
<gene>
    <name evidence="1" type="ORF">BK660_12640</name>
</gene>
<evidence type="ECO:0000313" key="2">
    <source>
        <dbReference type="Proteomes" id="UP000285636"/>
    </source>
</evidence>
<accession>A0A423I3B1</accession>
<name>A0A423I3B1_9PSED</name>
<dbReference type="EMBL" id="MOBK01000006">
    <property type="protein sequence ID" value="RON19916.1"/>
    <property type="molecule type" value="Genomic_DNA"/>
</dbReference>
<protein>
    <submittedName>
        <fullName evidence="1">Uncharacterized protein</fullName>
    </submittedName>
</protein>
<dbReference type="Proteomes" id="UP000285636">
    <property type="component" value="Unassembled WGS sequence"/>
</dbReference>
<proteinExistence type="predicted"/>
<organism evidence="1 2">
    <name type="scientific">Pseudomonas brassicacearum</name>
    <dbReference type="NCBI Taxonomy" id="930166"/>
    <lineage>
        <taxon>Bacteria</taxon>
        <taxon>Pseudomonadati</taxon>
        <taxon>Pseudomonadota</taxon>
        <taxon>Gammaproteobacteria</taxon>
        <taxon>Pseudomonadales</taxon>
        <taxon>Pseudomonadaceae</taxon>
        <taxon>Pseudomonas</taxon>
    </lineage>
</organism>
<reference evidence="1 2" key="1">
    <citation type="submission" date="2016-10" db="EMBL/GenBank/DDBJ databases">
        <title>Comparative genome analysis of multiple Pseudomonas spp. focuses on biocontrol and plant growth promoting traits.</title>
        <authorList>
            <person name="Tao X.-Y."/>
            <person name="Taylor C.G."/>
        </authorList>
    </citation>
    <scope>NUCLEOTIDE SEQUENCE [LARGE SCALE GENOMIC DNA]</scope>
    <source>
        <strain evidence="1 2">38D7</strain>
    </source>
</reference>
<evidence type="ECO:0000313" key="1">
    <source>
        <dbReference type="EMBL" id="RON19916.1"/>
    </source>
</evidence>
<comment type="caution">
    <text evidence="1">The sequence shown here is derived from an EMBL/GenBank/DDBJ whole genome shotgun (WGS) entry which is preliminary data.</text>
</comment>
<dbReference type="AlphaFoldDB" id="A0A423I3B1"/>